<evidence type="ECO:0000313" key="1">
    <source>
        <dbReference type="EMBL" id="QUJ77507.1"/>
    </source>
</evidence>
<keyword evidence="2" id="KW-1185">Reference proteome</keyword>
<dbReference type="KEGG" id="sual:KDD17_05825"/>
<proteinExistence type="predicted"/>
<reference evidence="1" key="1">
    <citation type="submission" date="2021-04" db="EMBL/GenBank/DDBJ databases">
        <title>Complete genome sequence for Sulfitobacter sp. strain JK7-1.</title>
        <authorList>
            <person name="Park S.-J."/>
        </authorList>
    </citation>
    <scope>NUCLEOTIDE SEQUENCE</scope>
    <source>
        <strain evidence="1">JK7-1</strain>
    </source>
</reference>
<dbReference type="Proteomes" id="UP000683291">
    <property type="component" value="Chromosome 1"/>
</dbReference>
<accession>A0A975PN55</accession>
<organism evidence="1 2">
    <name type="scientific">Sulfitobacter albidus</name>
    <dbReference type="NCBI Taxonomy" id="2829501"/>
    <lineage>
        <taxon>Bacteria</taxon>
        <taxon>Pseudomonadati</taxon>
        <taxon>Pseudomonadota</taxon>
        <taxon>Alphaproteobacteria</taxon>
        <taxon>Rhodobacterales</taxon>
        <taxon>Roseobacteraceae</taxon>
        <taxon>Sulfitobacter</taxon>
    </lineage>
</organism>
<dbReference type="RefSeq" id="WP_212705701.1">
    <property type="nucleotide sequence ID" value="NZ_CP073581.1"/>
</dbReference>
<evidence type="ECO:0000313" key="2">
    <source>
        <dbReference type="Proteomes" id="UP000683291"/>
    </source>
</evidence>
<name>A0A975PN55_9RHOB</name>
<dbReference type="EMBL" id="CP073581">
    <property type="protein sequence ID" value="QUJ77507.1"/>
    <property type="molecule type" value="Genomic_DNA"/>
</dbReference>
<gene>
    <name evidence="1" type="ORF">KDD17_05825</name>
</gene>
<protein>
    <submittedName>
        <fullName evidence="1">Uncharacterized protein</fullName>
    </submittedName>
</protein>
<dbReference type="AlphaFoldDB" id="A0A975PN55"/>
<sequence>MNSLHLRQCLLQVDNQYALLSAYLGATLLKMAQNNVLAGLMNFPSRTAVAVSLFVAGTAHVNAEPFNNHQVWTFQCSLTALKREGYFPKNNEIDLHIVWNRDANLARTVTPSGNAKGLGVMKGFTDTSQHMVHFWMSPATAKFTGEKTKNGRYGGWLEAFGPTIISIRSHGNVAMTRHDIIHGGMKAYSHEGTCEISGHSLQDNQ</sequence>